<dbReference type="InterPro" id="IPR001412">
    <property type="entry name" value="aa-tRNA-synth_I_CS"/>
</dbReference>
<feature type="domain" description="Aminoacyl-tRNA synthetase class Ia" evidence="13">
    <location>
        <begin position="482"/>
        <end position="600"/>
    </location>
</feature>
<dbReference type="HAMAP" id="MF_00049_B">
    <property type="entry name" value="Leu_tRNA_synth_B"/>
    <property type="match status" value="1"/>
</dbReference>
<evidence type="ECO:0000256" key="9">
    <source>
        <dbReference type="ARBA" id="ARBA00030520"/>
    </source>
</evidence>
<dbReference type="InterPro" id="IPR009008">
    <property type="entry name" value="Val/Leu/Ile-tRNA-synth_edit"/>
</dbReference>
<dbReference type="HOGENOM" id="CLU_004427_0_0_1"/>
<dbReference type="InterPro" id="IPR015413">
    <property type="entry name" value="Methionyl/Leucyl_tRNA_Synth"/>
</dbReference>
<dbReference type="SUPFAM" id="SSF47323">
    <property type="entry name" value="Anticodon-binding domain of a subclass of class I aminoacyl-tRNA synthetases"/>
    <property type="match status" value="1"/>
</dbReference>
<dbReference type="PRINTS" id="PR00985">
    <property type="entry name" value="TRNASYNTHLEU"/>
</dbReference>
<dbReference type="InterPro" id="IPR002300">
    <property type="entry name" value="aa-tRNA-synth_Ia"/>
</dbReference>
<dbReference type="OMA" id="GIEHACM"/>
<dbReference type="InterPro" id="IPR014729">
    <property type="entry name" value="Rossmann-like_a/b/a_fold"/>
</dbReference>
<evidence type="ECO:0000313" key="17">
    <source>
        <dbReference type="EMBL" id="ERF73804.1"/>
    </source>
</evidence>
<dbReference type="Pfam" id="PF08264">
    <property type="entry name" value="Anticodon_1"/>
    <property type="match status" value="1"/>
</dbReference>
<dbReference type="EC" id="6.1.1.4" evidence="3"/>
<dbReference type="Pfam" id="PF13603">
    <property type="entry name" value="tRNA-synt_1_2"/>
    <property type="match status" value="1"/>
</dbReference>
<dbReference type="eggNOG" id="KOG0435">
    <property type="taxonomic scope" value="Eukaryota"/>
</dbReference>
<comment type="subcellular location">
    <subcellularLocation>
        <location evidence="1">Mitochondrion matrix</location>
    </subcellularLocation>
</comment>
<feature type="domain" description="Methionyl/Valyl/Leucyl/Isoleucyl-tRNA synthetase anticodon-binding" evidence="14">
    <location>
        <begin position="797"/>
        <end position="936"/>
    </location>
</feature>
<evidence type="ECO:0000256" key="2">
    <source>
        <dbReference type="ARBA" id="ARBA00005594"/>
    </source>
</evidence>
<feature type="region of interest" description="Disordered" evidence="12">
    <location>
        <begin position="52"/>
        <end position="76"/>
    </location>
</feature>
<evidence type="ECO:0000256" key="1">
    <source>
        <dbReference type="ARBA" id="ARBA00004305"/>
    </source>
</evidence>
<proteinExistence type="inferred from homology"/>
<dbReference type="GO" id="GO:0005759">
    <property type="term" value="C:mitochondrial matrix"/>
    <property type="evidence" value="ECO:0007669"/>
    <property type="project" value="UniProtKB-SubCell"/>
</dbReference>
<comment type="similarity">
    <text evidence="2 11">Belongs to the class-I aminoacyl-tRNA synthetase family.</text>
</comment>
<dbReference type="Gene3D" id="3.40.50.620">
    <property type="entry name" value="HUPs"/>
    <property type="match status" value="2"/>
</dbReference>
<evidence type="ECO:0000256" key="5">
    <source>
        <dbReference type="ARBA" id="ARBA00022741"/>
    </source>
</evidence>
<name>U1HWM1_ENDPU</name>
<keyword evidence="6 11" id="KW-0067">ATP-binding</keyword>
<evidence type="ECO:0000256" key="11">
    <source>
        <dbReference type="RuleBase" id="RU363035"/>
    </source>
</evidence>
<sequence>MYVVISTAPNWVSKAYTGKKLNVRPESAMYACCDASLDCACRMSSASTSTNQNIDKSQAVWKDGQTDGEKPVSRQEKKRSYILSMFPYPSGSLHMGHVRVYTISDVLARYKRMKGYNVLHPMGWDAFGLPAENAAIERGADPGVWTTQNISNMKEQLTGMGVCFDWRTEFMTCSPSFYKHTQKLFLMLHNCGLAYQAEATVNWDPIDKTVLANEQVDSDGKSWRSGAVVEKIQLKQWFFRITAFQDSLLRDLDALDKHDQWPERVLTQQRNWLGKSSGAKIKFGVCIEGSPWVQVTVFTTRPDTLFGVQYLALSIRHPIVQDLAHRLPKLRDFLSRAATLPPNSKEGFLLPGVQAINPIDIVAPDGVQVEKLPVYVAPYVLSGYGEGAVMGVPGHDSRDLSFWRQQNPSNIVYVVVDATHDPVSIRTVTSGSELPEALVHPGVLNERCGPYAGMKSDKGGKQIIADLQSRGQLASTADSWRLRDWLISRQRYWGTPIPVVHCQSCGAVPVPEDQLPVELPKLDDSVKGKKGNPLEQIESWVNTTCPTCRQPAKRDTDTMDTFVDSSWYFMRFPDPQNAKQPFSKEAAEAWLPVDTYIGGVEHAILHLLYARFIYKFLSSEGLLPQYQKRENFPVEPFTRLISQGMVHGKTFSEPATGRFLHPSEVDGAETANPMIKRSGLRPAITFEKMSKSKHNGVDPSVCIAKWGADATRAHILFSAPVSEILEWDEEKIVGIQRWFARVAKVVDMCYKGSSSNGCEKTDFGDLWVRCEKAPLTVEILNAPDHDLKNFSPRDLDILLLVASTVSSVNHTLEHNVYALNTIISDLIKLTNKLLEVSDVVIDQSLLLWATSALLRMLAPIAPTFSEECWATLQQDPKISVWCDHHWPGSNKFIFQTPFPSSPLTPEAQTLLQSQWKSVNCAVQVDGKLRFSMDIPPQFFHKGDKQGISKNRKEADVQMMQKDLAQLIVNSTEGRYWLREKNQWDKRKRFIVVNKPDGSKLVNVVFRK</sequence>
<dbReference type="AlphaFoldDB" id="U1HWM1"/>
<feature type="compositionally biased region" description="Basic and acidic residues" evidence="12">
    <location>
        <begin position="64"/>
        <end position="76"/>
    </location>
</feature>
<dbReference type="Gene3D" id="1.10.730.10">
    <property type="entry name" value="Isoleucyl-tRNA Synthetase, Domain 1"/>
    <property type="match status" value="1"/>
</dbReference>
<evidence type="ECO:0000256" key="3">
    <source>
        <dbReference type="ARBA" id="ARBA00013164"/>
    </source>
</evidence>
<reference evidence="18" key="1">
    <citation type="journal article" date="2014" name="BMC Genomics">
        <title>Genome characteristics reveal the impact of lichenization on lichen-forming fungus Endocarpon pusillum Hedwig (Verrucariales, Ascomycota).</title>
        <authorList>
            <person name="Wang Y.-Y."/>
            <person name="Liu B."/>
            <person name="Zhang X.-Y."/>
            <person name="Zhou Q.-M."/>
            <person name="Zhang T."/>
            <person name="Li H."/>
            <person name="Yu Y.-F."/>
            <person name="Zhang X.-L."/>
            <person name="Hao X.-Y."/>
            <person name="Wang M."/>
            <person name="Wang L."/>
            <person name="Wei J.-C."/>
        </authorList>
    </citation>
    <scope>NUCLEOTIDE SEQUENCE [LARGE SCALE GENOMIC DNA]</scope>
    <source>
        <strain evidence="18">Z07020 / HMAS-L-300199</strain>
    </source>
</reference>
<dbReference type="Pfam" id="PF00133">
    <property type="entry name" value="tRNA-synt_1"/>
    <property type="match status" value="1"/>
</dbReference>
<dbReference type="GO" id="GO:0004823">
    <property type="term" value="F:leucine-tRNA ligase activity"/>
    <property type="evidence" value="ECO:0007669"/>
    <property type="project" value="UniProtKB-EC"/>
</dbReference>
<dbReference type="FunFam" id="1.10.730.10:FF:000002">
    <property type="entry name" value="Leucine--tRNA ligase"/>
    <property type="match status" value="1"/>
</dbReference>
<dbReference type="GO" id="GO:0032543">
    <property type="term" value="P:mitochondrial translation"/>
    <property type="evidence" value="ECO:0007669"/>
    <property type="project" value="TreeGrafter"/>
</dbReference>
<evidence type="ECO:0000259" key="13">
    <source>
        <dbReference type="Pfam" id="PF00133"/>
    </source>
</evidence>
<dbReference type="SUPFAM" id="SSF50677">
    <property type="entry name" value="ValRS/IleRS/LeuRS editing domain"/>
    <property type="match status" value="1"/>
</dbReference>
<evidence type="ECO:0000256" key="10">
    <source>
        <dbReference type="ARBA" id="ARBA00047469"/>
    </source>
</evidence>
<keyword evidence="8 11" id="KW-0030">Aminoacyl-tRNA synthetase</keyword>
<dbReference type="PROSITE" id="PS00178">
    <property type="entry name" value="AA_TRNA_LIGASE_I"/>
    <property type="match status" value="1"/>
</dbReference>
<dbReference type="Proteomes" id="UP000019373">
    <property type="component" value="Unassembled WGS sequence"/>
</dbReference>
<feature type="domain" description="Methionyl/Leucyl tRNA synthetase" evidence="15">
    <location>
        <begin position="81"/>
        <end position="217"/>
    </location>
</feature>
<dbReference type="InterPro" id="IPR009080">
    <property type="entry name" value="tRNAsynth_Ia_anticodon-bd"/>
</dbReference>
<dbReference type="Gene3D" id="3.10.20.590">
    <property type="match status" value="1"/>
</dbReference>
<dbReference type="SUPFAM" id="SSF52374">
    <property type="entry name" value="Nucleotidylyl transferase"/>
    <property type="match status" value="1"/>
</dbReference>
<dbReference type="InterPro" id="IPR002302">
    <property type="entry name" value="Leu-tRNA-ligase"/>
</dbReference>
<dbReference type="InterPro" id="IPR013155">
    <property type="entry name" value="M/V/L/I-tRNA-synth_anticd-bd"/>
</dbReference>
<dbReference type="GO" id="GO:0005524">
    <property type="term" value="F:ATP binding"/>
    <property type="evidence" value="ECO:0007669"/>
    <property type="project" value="UniProtKB-KW"/>
</dbReference>
<keyword evidence="7 11" id="KW-0648">Protein biosynthesis</keyword>
<dbReference type="CDD" id="cd00812">
    <property type="entry name" value="LeuRS_core"/>
    <property type="match status" value="1"/>
</dbReference>
<evidence type="ECO:0000256" key="12">
    <source>
        <dbReference type="SAM" id="MobiDB-lite"/>
    </source>
</evidence>
<feature type="domain" description="Leucyl-tRNA synthetase editing" evidence="16">
    <location>
        <begin position="270"/>
        <end position="467"/>
    </location>
</feature>
<dbReference type="FunFam" id="3.40.50.620:FF:000100">
    <property type="entry name" value="probable leucine--tRNA ligase, mitochondrial"/>
    <property type="match status" value="1"/>
</dbReference>
<dbReference type="NCBIfam" id="TIGR00396">
    <property type="entry name" value="leuS_bact"/>
    <property type="match status" value="1"/>
</dbReference>
<evidence type="ECO:0000313" key="18">
    <source>
        <dbReference type="Proteomes" id="UP000019373"/>
    </source>
</evidence>
<organism evidence="17 18">
    <name type="scientific">Endocarpon pusillum (strain Z07020 / HMAS-L-300199)</name>
    <name type="common">Lichen-forming fungus</name>
    <dbReference type="NCBI Taxonomy" id="1263415"/>
    <lineage>
        <taxon>Eukaryota</taxon>
        <taxon>Fungi</taxon>
        <taxon>Dikarya</taxon>
        <taxon>Ascomycota</taxon>
        <taxon>Pezizomycotina</taxon>
        <taxon>Eurotiomycetes</taxon>
        <taxon>Chaetothyriomycetidae</taxon>
        <taxon>Verrucariales</taxon>
        <taxon>Verrucariaceae</taxon>
        <taxon>Endocarpon</taxon>
    </lineage>
</organism>
<evidence type="ECO:0000256" key="6">
    <source>
        <dbReference type="ARBA" id="ARBA00022840"/>
    </source>
</evidence>
<evidence type="ECO:0000256" key="4">
    <source>
        <dbReference type="ARBA" id="ARBA00022598"/>
    </source>
</evidence>
<accession>U1HWM1</accession>
<dbReference type="OrthoDB" id="15954at2759"/>
<keyword evidence="5 11" id="KW-0547">Nucleotide-binding</keyword>
<dbReference type="RefSeq" id="XP_007800505.1">
    <property type="nucleotide sequence ID" value="XM_007802314.1"/>
</dbReference>
<evidence type="ECO:0000259" key="15">
    <source>
        <dbReference type="Pfam" id="PF09334"/>
    </source>
</evidence>
<dbReference type="GeneID" id="19240457"/>
<keyword evidence="18" id="KW-1185">Reference proteome</keyword>
<protein>
    <recommendedName>
        <fullName evidence="3">leucine--tRNA ligase</fullName>
        <ecNumber evidence="3">6.1.1.4</ecNumber>
    </recommendedName>
    <alternativeName>
        <fullName evidence="9">Leucyl-tRNA synthetase</fullName>
    </alternativeName>
</protein>
<dbReference type="PANTHER" id="PTHR43740:SF2">
    <property type="entry name" value="LEUCINE--TRNA LIGASE, MITOCHONDRIAL"/>
    <property type="match status" value="1"/>
</dbReference>
<evidence type="ECO:0000256" key="7">
    <source>
        <dbReference type="ARBA" id="ARBA00022917"/>
    </source>
</evidence>
<keyword evidence="4 11" id="KW-0436">Ligase</keyword>
<gene>
    <name evidence="17" type="ORF">EPUS_05508</name>
</gene>
<dbReference type="EMBL" id="KE720921">
    <property type="protein sequence ID" value="ERF73804.1"/>
    <property type="molecule type" value="Genomic_DNA"/>
</dbReference>
<comment type="catalytic activity">
    <reaction evidence="10">
        <text>tRNA(Leu) + L-leucine + ATP = L-leucyl-tRNA(Leu) + AMP + diphosphate</text>
        <dbReference type="Rhea" id="RHEA:11688"/>
        <dbReference type="Rhea" id="RHEA-COMP:9613"/>
        <dbReference type="Rhea" id="RHEA-COMP:9622"/>
        <dbReference type="ChEBI" id="CHEBI:30616"/>
        <dbReference type="ChEBI" id="CHEBI:33019"/>
        <dbReference type="ChEBI" id="CHEBI:57427"/>
        <dbReference type="ChEBI" id="CHEBI:78442"/>
        <dbReference type="ChEBI" id="CHEBI:78494"/>
        <dbReference type="ChEBI" id="CHEBI:456215"/>
        <dbReference type="EC" id="6.1.1.4"/>
    </reaction>
</comment>
<dbReference type="FunFam" id="3.40.50.620:FF:000003">
    <property type="entry name" value="Leucine--tRNA ligase"/>
    <property type="match status" value="1"/>
</dbReference>
<evidence type="ECO:0000259" key="16">
    <source>
        <dbReference type="Pfam" id="PF13603"/>
    </source>
</evidence>
<dbReference type="GO" id="GO:0006429">
    <property type="term" value="P:leucyl-tRNA aminoacylation"/>
    <property type="evidence" value="ECO:0007669"/>
    <property type="project" value="InterPro"/>
</dbReference>
<dbReference type="GO" id="GO:0002161">
    <property type="term" value="F:aminoacyl-tRNA deacylase activity"/>
    <property type="evidence" value="ECO:0007669"/>
    <property type="project" value="InterPro"/>
</dbReference>
<dbReference type="PANTHER" id="PTHR43740">
    <property type="entry name" value="LEUCYL-TRNA SYNTHETASE"/>
    <property type="match status" value="1"/>
</dbReference>
<evidence type="ECO:0000259" key="14">
    <source>
        <dbReference type="Pfam" id="PF08264"/>
    </source>
</evidence>
<evidence type="ECO:0000256" key="8">
    <source>
        <dbReference type="ARBA" id="ARBA00023146"/>
    </source>
</evidence>
<dbReference type="InterPro" id="IPR025709">
    <property type="entry name" value="Leu_tRNA-synth_edit"/>
</dbReference>
<dbReference type="Pfam" id="PF09334">
    <property type="entry name" value="tRNA-synt_1g"/>
    <property type="match status" value="1"/>
</dbReference>